<dbReference type="Proteomes" id="UP001143304">
    <property type="component" value="Unassembled WGS sequence"/>
</dbReference>
<dbReference type="InterPro" id="IPR029024">
    <property type="entry name" value="TerB-like"/>
</dbReference>
<dbReference type="Gene3D" id="1.10.3680.10">
    <property type="entry name" value="TerB-like"/>
    <property type="match status" value="1"/>
</dbReference>
<name>A0ABT3T9M2_9GAMM</name>
<organism evidence="2 3">
    <name type="scientific">Candidatus Marimicrobium litorale</name>
    <dbReference type="NCBI Taxonomy" id="2518991"/>
    <lineage>
        <taxon>Bacteria</taxon>
        <taxon>Pseudomonadati</taxon>
        <taxon>Pseudomonadota</taxon>
        <taxon>Gammaproteobacteria</taxon>
        <taxon>Cellvibrionales</taxon>
        <taxon>Halieaceae</taxon>
        <taxon>Marimicrobium</taxon>
    </lineage>
</organism>
<proteinExistence type="predicted"/>
<gene>
    <name evidence="2" type="ORF">EYC82_14280</name>
</gene>
<dbReference type="RefSeq" id="WP_279250226.1">
    <property type="nucleotide sequence ID" value="NZ_SHNO01000001.1"/>
</dbReference>
<dbReference type="InterPro" id="IPR007791">
    <property type="entry name" value="DjlA_N"/>
</dbReference>
<dbReference type="SUPFAM" id="SSF158682">
    <property type="entry name" value="TerB-like"/>
    <property type="match status" value="1"/>
</dbReference>
<comment type="caution">
    <text evidence="2">The sequence shown here is derived from an EMBL/GenBank/DDBJ whole genome shotgun (WGS) entry which is preliminary data.</text>
</comment>
<reference evidence="2" key="1">
    <citation type="submission" date="2019-02" db="EMBL/GenBank/DDBJ databases">
        <authorList>
            <person name="Li S.-H."/>
        </authorList>
    </citation>
    <scope>NUCLEOTIDE SEQUENCE</scope>
    <source>
        <strain evidence="2">IMCC11814</strain>
    </source>
</reference>
<dbReference type="Pfam" id="PF05099">
    <property type="entry name" value="TerB"/>
    <property type="match status" value="1"/>
</dbReference>
<dbReference type="EMBL" id="SHNO01000001">
    <property type="protein sequence ID" value="MCX2978530.1"/>
    <property type="molecule type" value="Genomic_DNA"/>
</dbReference>
<evidence type="ECO:0000259" key="1">
    <source>
        <dbReference type="Pfam" id="PF05099"/>
    </source>
</evidence>
<keyword evidence="3" id="KW-1185">Reference proteome</keyword>
<feature type="domain" description="Co-chaperone DjlA N-terminal" evidence="1">
    <location>
        <begin position="33"/>
        <end position="144"/>
    </location>
</feature>
<evidence type="ECO:0000313" key="3">
    <source>
        <dbReference type="Proteomes" id="UP001143304"/>
    </source>
</evidence>
<sequence length="149" mass="16439">MEKENGEHSFEGAKFVVGQEDGKTIYDKKFLVSTLLLYVAKGDGEIGPSETDRMINIITNHFDSNSAEAMGLLSDAVRDFSDEEDVVERLRGISRSLDQKERKEIFNMLVKVILADGNVADGELRTAQFAGEILGLSQDAIQAAFHSAR</sequence>
<evidence type="ECO:0000313" key="2">
    <source>
        <dbReference type="EMBL" id="MCX2978530.1"/>
    </source>
</evidence>
<accession>A0ABT3T9M2</accession>
<protein>
    <recommendedName>
        <fullName evidence="1">Co-chaperone DjlA N-terminal domain-containing protein</fullName>
    </recommendedName>
</protein>